<gene>
    <name evidence="2" type="ORF">GCM10022250_36370</name>
</gene>
<dbReference type="EMBL" id="BAABAO010000013">
    <property type="protein sequence ID" value="GAA4138058.1"/>
    <property type="molecule type" value="Genomic_DNA"/>
</dbReference>
<keyword evidence="3" id="KW-1185">Reference proteome</keyword>
<feature type="domain" description="HTH araC/xylS-type" evidence="1">
    <location>
        <begin position="46"/>
        <end position="108"/>
    </location>
</feature>
<protein>
    <recommendedName>
        <fullName evidence="1">HTH araC/xylS-type domain-containing protein</fullName>
    </recommendedName>
</protein>
<dbReference type="RefSeq" id="WP_344758119.1">
    <property type="nucleotide sequence ID" value="NZ_BAABAO010000013.1"/>
</dbReference>
<name>A0ABP7YLE0_9FLAO</name>
<dbReference type="InterPro" id="IPR018060">
    <property type="entry name" value="HTH_AraC"/>
</dbReference>
<sequence>MSCHKDKNYFGVNLHQNFENRKRFAKKLKYKNRFSFYLQKRYQLHADQFNLSANYFGDLVKKETGKTPLEYIQLKILDLAKEKIFKRGKSVNEIAYEFGFSQNRFNNL</sequence>
<evidence type="ECO:0000313" key="3">
    <source>
        <dbReference type="Proteomes" id="UP001501333"/>
    </source>
</evidence>
<evidence type="ECO:0000313" key="2">
    <source>
        <dbReference type="EMBL" id="GAA4138058.1"/>
    </source>
</evidence>
<comment type="caution">
    <text evidence="2">The sequence shown here is derived from an EMBL/GenBank/DDBJ whole genome shotgun (WGS) entry which is preliminary data.</text>
</comment>
<accession>A0ABP7YLE0</accession>
<dbReference type="Gene3D" id="1.10.10.60">
    <property type="entry name" value="Homeodomain-like"/>
    <property type="match status" value="1"/>
</dbReference>
<dbReference type="PROSITE" id="PS01124">
    <property type="entry name" value="HTH_ARAC_FAMILY_2"/>
    <property type="match status" value="1"/>
</dbReference>
<proteinExistence type="predicted"/>
<dbReference type="Pfam" id="PF12833">
    <property type="entry name" value="HTH_18"/>
    <property type="match status" value="1"/>
</dbReference>
<organism evidence="2 3">
    <name type="scientific">Flavobacterium chungbukense</name>
    <dbReference type="NCBI Taxonomy" id="877464"/>
    <lineage>
        <taxon>Bacteria</taxon>
        <taxon>Pseudomonadati</taxon>
        <taxon>Bacteroidota</taxon>
        <taxon>Flavobacteriia</taxon>
        <taxon>Flavobacteriales</taxon>
        <taxon>Flavobacteriaceae</taxon>
        <taxon>Flavobacterium</taxon>
    </lineage>
</organism>
<dbReference type="Proteomes" id="UP001501333">
    <property type="component" value="Unassembled WGS sequence"/>
</dbReference>
<evidence type="ECO:0000259" key="1">
    <source>
        <dbReference type="PROSITE" id="PS01124"/>
    </source>
</evidence>
<reference evidence="3" key="1">
    <citation type="journal article" date="2019" name="Int. J. Syst. Evol. Microbiol.">
        <title>The Global Catalogue of Microorganisms (GCM) 10K type strain sequencing project: providing services to taxonomists for standard genome sequencing and annotation.</title>
        <authorList>
            <consortium name="The Broad Institute Genomics Platform"/>
            <consortium name="The Broad Institute Genome Sequencing Center for Infectious Disease"/>
            <person name="Wu L."/>
            <person name="Ma J."/>
        </authorList>
    </citation>
    <scope>NUCLEOTIDE SEQUENCE [LARGE SCALE GENOMIC DNA]</scope>
    <source>
        <strain evidence="3">JCM 17386</strain>
    </source>
</reference>